<dbReference type="Pfam" id="PF13439">
    <property type="entry name" value="Glyco_transf_4"/>
    <property type="match status" value="1"/>
</dbReference>
<organism evidence="5 6">
    <name type="scientific">Friedmanniella luteola</name>
    <dbReference type="NCBI Taxonomy" id="546871"/>
    <lineage>
        <taxon>Bacteria</taxon>
        <taxon>Bacillati</taxon>
        <taxon>Actinomycetota</taxon>
        <taxon>Actinomycetes</taxon>
        <taxon>Propionibacteriales</taxon>
        <taxon>Nocardioidaceae</taxon>
        <taxon>Friedmanniella</taxon>
    </lineage>
</organism>
<dbReference type="RefSeq" id="WP_091414088.1">
    <property type="nucleotide sequence ID" value="NZ_LT629749.1"/>
</dbReference>
<keyword evidence="6" id="KW-1185">Reference proteome</keyword>
<evidence type="ECO:0000256" key="1">
    <source>
        <dbReference type="ARBA" id="ARBA00009481"/>
    </source>
</evidence>
<reference evidence="5 6" key="1">
    <citation type="submission" date="2016-10" db="EMBL/GenBank/DDBJ databases">
        <authorList>
            <person name="de Groot N.N."/>
        </authorList>
    </citation>
    <scope>NUCLEOTIDE SEQUENCE [LARGE SCALE GENOMIC DNA]</scope>
    <source>
        <strain evidence="5 6">DSM 21741</strain>
    </source>
</reference>
<comment type="similarity">
    <text evidence="1">Belongs to the glycosyltransferase group 1 family. Glycosyltransferase 4 subfamily.</text>
</comment>
<keyword evidence="3 5" id="KW-0808">Transferase</keyword>
<dbReference type="STRING" id="546871.SAMN04488543_3268"/>
<dbReference type="AlphaFoldDB" id="A0A1H1YDN6"/>
<name>A0A1H1YDN6_9ACTN</name>
<gene>
    <name evidence="5" type="ORF">SAMN04488543_3268</name>
</gene>
<dbReference type="SUPFAM" id="SSF53756">
    <property type="entry name" value="UDP-Glycosyltransferase/glycogen phosphorylase"/>
    <property type="match status" value="1"/>
</dbReference>
<evidence type="ECO:0000256" key="2">
    <source>
        <dbReference type="ARBA" id="ARBA00022676"/>
    </source>
</evidence>
<dbReference type="Pfam" id="PF13692">
    <property type="entry name" value="Glyco_trans_1_4"/>
    <property type="match status" value="1"/>
</dbReference>
<evidence type="ECO:0000256" key="3">
    <source>
        <dbReference type="ARBA" id="ARBA00022679"/>
    </source>
</evidence>
<dbReference type="CDD" id="cd03801">
    <property type="entry name" value="GT4_PimA-like"/>
    <property type="match status" value="1"/>
</dbReference>
<dbReference type="GO" id="GO:0016757">
    <property type="term" value="F:glycosyltransferase activity"/>
    <property type="evidence" value="ECO:0007669"/>
    <property type="project" value="UniProtKB-KW"/>
</dbReference>
<proteinExistence type="inferred from homology"/>
<accession>A0A1H1YDN6</accession>
<protein>
    <submittedName>
        <fullName evidence="5">Glycosyltransferase involved in cell wall bisynthesis</fullName>
    </submittedName>
</protein>
<sequence length="389" mass="42212">MRAEDPIAGVGDRHGTAAGPPLHVVAHARSLDPLGGVEICTLEDSRALSARGHRVDLAFSEEGSLRPAYESLGSELAGPYAFDFSPRHAVRDLAGFRRSARWVRQQRPDVVWLNRAEHLVWAQVASRAAGAPVVAHLHGPPVYRRMRVAGAGVAHFIAVSDFVRDSYIERGVAPERITRIHNAVDPRVYPAGGITEQDQARRQLGLEPGVPVVLSYGQMTTSKGLLTLLASWHEVLTAEPAAVLVLVDASSGRPDAAVEAELRRLPVSSYRRFPITDHVVPFLHASDVVAFPSWLPEAFGRVVLEGLSTGRPVVASDVGAVGELLTGPMAHLLVPPRDAEALAATLVSTLGWRARDPDLQDRCVRWVAERFPAEAHVDALEGVLQQYRR</sequence>
<dbReference type="Proteomes" id="UP000199092">
    <property type="component" value="Chromosome I"/>
</dbReference>
<evidence type="ECO:0000313" key="5">
    <source>
        <dbReference type="EMBL" id="SDT19504.1"/>
    </source>
</evidence>
<dbReference type="PANTHER" id="PTHR12526">
    <property type="entry name" value="GLYCOSYLTRANSFERASE"/>
    <property type="match status" value="1"/>
</dbReference>
<dbReference type="OrthoDB" id="9787111at2"/>
<evidence type="ECO:0000313" key="6">
    <source>
        <dbReference type="Proteomes" id="UP000199092"/>
    </source>
</evidence>
<dbReference type="Gene3D" id="3.40.50.2000">
    <property type="entry name" value="Glycogen Phosphorylase B"/>
    <property type="match status" value="2"/>
</dbReference>
<keyword evidence="2" id="KW-0328">Glycosyltransferase</keyword>
<dbReference type="PANTHER" id="PTHR12526:SF640">
    <property type="entry name" value="COLANIC ACID BIOSYNTHESIS GLYCOSYLTRANSFERASE WCAL-RELATED"/>
    <property type="match status" value="1"/>
</dbReference>
<evidence type="ECO:0000259" key="4">
    <source>
        <dbReference type="Pfam" id="PF13439"/>
    </source>
</evidence>
<dbReference type="EMBL" id="LT629749">
    <property type="protein sequence ID" value="SDT19504.1"/>
    <property type="molecule type" value="Genomic_DNA"/>
</dbReference>
<dbReference type="InterPro" id="IPR028098">
    <property type="entry name" value="Glyco_trans_4-like_N"/>
</dbReference>
<feature type="domain" description="Glycosyltransferase subfamily 4-like N-terminal" evidence="4">
    <location>
        <begin position="35"/>
        <end position="186"/>
    </location>
</feature>